<feature type="region of interest" description="Disordered" evidence="1">
    <location>
        <begin position="51"/>
        <end position="135"/>
    </location>
</feature>
<protein>
    <submittedName>
        <fullName evidence="2">Uncharacterized protein</fullName>
    </submittedName>
</protein>
<dbReference type="EMBL" id="KQ104024">
    <property type="protein sequence ID" value="KMS93325.1"/>
    <property type="molecule type" value="Genomic_DNA"/>
</dbReference>
<evidence type="ECO:0000313" key="2">
    <source>
        <dbReference type="EMBL" id="KMS93325.1"/>
    </source>
</evidence>
<evidence type="ECO:0000256" key="1">
    <source>
        <dbReference type="SAM" id="MobiDB-lite"/>
    </source>
</evidence>
<feature type="compositionally biased region" description="Basic and acidic residues" evidence="1">
    <location>
        <begin position="91"/>
        <end position="104"/>
    </location>
</feature>
<dbReference type="Gramene" id="KMS93325">
    <property type="protein sequence ID" value="KMS93325"/>
    <property type="gene ID" value="BVRB_032620"/>
</dbReference>
<sequence>NQVLNTKTILSFPDNECHSNSNEQQHTLDEERILGVLVAERVTKVTQEIMTDDANSDHVSSANPVPETLNTRPIRSEYTEAVARIDIPADQSHKVEDDLHDEATRQSMNGVDVRNRERYSDSAGSPVKKSSLRRRRSFPDPWPWEALSRPSSSNRSSRSSDYVVIEIFDDDDSSLTAERDGSLLKDGDHGIRMTPCACAYSLLRSIINAWMR</sequence>
<dbReference type="AlphaFoldDB" id="A0A0J8DRG7"/>
<accession>A0A0J8DRG7</accession>
<dbReference type="Proteomes" id="UP000035740">
    <property type="component" value="Unassembled WGS sequence"/>
</dbReference>
<feature type="compositionally biased region" description="Polar residues" evidence="1">
    <location>
        <begin position="57"/>
        <end position="73"/>
    </location>
</feature>
<evidence type="ECO:0000313" key="3">
    <source>
        <dbReference type="Proteomes" id="UP000035740"/>
    </source>
</evidence>
<feature type="non-terminal residue" evidence="2">
    <location>
        <position position="1"/>
    </location>
</feature>
<proteinExistence type="predicted"/>
<keyword evidence="3" id="KW-1185">Reference proteome</keyword>
<name>A0A0J8DRG7_BETVV</name>
<gene>
    <name evidence="2" type="ORF">BVRB_032620</name>
</gene>
<reference evidence="2 3" key="1">
    <citation type="journal article" date="2014" name="Nature">
        <title>The genome of the recently domesticated crop plant sugar beet (Beta vulgaris).</title>
        <authorList>
            <person name="Dohm J.C."/>
            <person name="Minoche A.E."/>
            <person name="Holtgrawe D."/>
            <person name="Capella-Gutierrez S."/>
            <person name="Zakrzewski F."/>
            <person name="Tafer H."/>
            <person name="Rupp O."/>
            <person name="Sorensen T.R."/>
            <person name="Stracke R."/>
            <person name="Reinhardt R."/>
            <person name="Goesmann A."/>
            <person name="Kraft T."/>
            <person name="Schulz B."/>
            <person name="Stadler P.F."/>
            <person name="Schmidt T."/>
            <person name="Gabaldon T."/>
            <person name="Lehrach H."/>
            <person name="Weisshaar B."/>
            <person name="Himmelbauer H."/>
        </authorList>
    </citation>
    <scope>NUCLEOTIDE SEQUENCE [LARGE SCALE GENOMIC DNA]</scope>
    <source>
        <tissue evidence="2">Taproot</tissue>
    </source>
</reference>
<organism evidence="2 3">
    <name type="scientific">Beta vulgaris subsp. vulgaris</name>
    <name type="common">Beet</name>
    <dbReference type="NCBI Taxonomy" id="3555"/>
    <lineage>
        <taxon>Eukaryota</taxon>
        <taxon>Viridiplantae</taxon>
        <taxon>Streptophyta</taxon>
        <taxon>Embryophyta</taxon>
        <taxon>Tracheophyta</taxon>
        <taxon>Spermatophyta</taxon>
        <taxon>Magnoliopsida</taxon>
        <taxon>eudicotyledons</taxon>
        <taxon>Gunneridae</taxon>
        <taxon>Pentapetalae</taxon>
        <taxon>Caryophyllales</taxon>
        <taxon>Chenopodiaceae</taxon>
        <taxon>Betoideae</taxon>
        <taxon>Beta</taxon>
    </lineage>
</organism>